<evidence type="ECO:0000256" key="5">
    <source>
        <dbReference type="SAM" id="MobiDB-lite"/>
    </source>
</evidence>
<feature type="region of interest" description="Disordered" evidence="5">
    <location>
        <begin position="37"/>
        <end position="67"/>
    </location>
</feature>
<dbReference type="InterPro" id="IPR009395">
    <property type="entry name" value="BLOC1S1"/>
</dbReference>
<dbReference type="AlphaFoldDB" id="A0A8D2NWZ3"/>
<reference evidence="6" key="1">
    <citation type="submission" date="2025-08" db="UniProtKB">
        <authorList>
            <consortium name="Ensembl"/>
        </authorList>
    </citation>
    <scope>IDENTIFICATION</scope>
</reference>
<keyword evidence="7" id="KW-1185">Reference proteome</keyword>
<feature type="compositionally biased region" description="Basic and acidic residues" evidence="5">
    <location>
        <begin position="37"/>
        <end position="58"/>
    </location>
</feature>
<dbReference type="GO" id="GO:0031083">
    <property type="term" value="C:BLOC-1 complex"/>
    <property type="evidence" value="ECO:0007669"/>
    <property type="project" value="InterPro"/>
</dbReference>
<evidence type="ECO:0000256" key="2">
    <source>
        <dbReference type="ARBA" id="ARBA00019577"/>
    </source>
</evidence>
<dbReference type="Pfam" id="PF06320">
    <property type="entry name" value="GCN5L1"/>
    <property type="match status" value="1"/>
</dbReference>
<evidence type="ECO:0000256" key="4">
    <source>
        <dbReference type="ARBA" id="ARBA00050048"/>
    </source>
</evidence>
<dbReference type="Proteomes" id="UP000694401">
    <property type="component" value="Unassembled WGS sequence"/>
</dbReference>
<dbReference type="Ensembl" id="ENSZLMT00000006223.1">
    <property type="protein sequence ID" value="ENSZLMP00000006042.1"/>
    <property type="gene ID" value="ENSZLMG00000004260.1"/>
</dbReference>
<evidence type="ECO:0000256" key="3">
    <source>
        <dbReference type="ARBA" id="ARBA00047787"/>
    </source>
</evidence>
<dbReference type="GO" id="GO:0016197">
    <property type="term" value="P:endosomal transport"/>
    <property type="evidence" value="ECO:0007669"/>
    <property type="project" value="TreeGrafter"/>
</dbReference>
<evidence type="ECO:0000313" key="6">
    <source>
        <dbReference type="Ensembl" id="ENSZLMP00000006042.1"/>
    </source>
</evidence>
<proteinExistence type="inferred from homology"/>
<reference evidence="6" key="2">
    <citation type="submission" date="2025-09" db="UniProtKB">
        <authorList>
            <consortium name="Ensembl"/>
        </authorList>
    </citation>
    <scope>IDENTIFICATION</scope>
</reference>
<dbReference type="PANTHER" id="PTHR13073">
    <property type="entry name" value="BLOC-1 COMPLEX SUBUNIT 1"/>
    <property type="match status" value="1"/>
</dbReference>
<comment type="similarity">
    <text evidence="1">Belongs to the BLOC1S1 family.</text>
</comment>
<evidence type="ECO:0000313" key="7">
    <source>
        <dbReference type="Proteomes" id="UP000694401"/>
    </source>
</evidence>
<dbReference type="PANTHER" id="PTHR13073:SF0">
    <property type="entry name" value="BIOGENESIS OF LYSOSOME-RELATED ORGANELLES COMPLEX 1 SUBUNIT 1"/>
    <property type="match status" value="1"/>
</dbReference>
<organism evidence="6 7">
    <name type="scientific">Zosterops lateralis melanops</name>
    <dbReference type="NCBI Taxonomy" id="1220523"/>
    <lineage>
        <taxon>Eukaryota</taxon>
        <taxon>Metazoa</taxon>
        <taxon>Chordata</taxon>
        <taxon>Craniata</taxon>
        <taxon>Vertebrata</taxon>
        <taxon>Euteleostomi</taxon>
        <taxon>Archelosauria</taxon>
        <taxon>Archosauria</taxon>
        <taxon>Dinosauria</taxon>
        <taxon>Saurischia</taxon>
        <taxon>Theropoda</taxon>
        <taxon>Coelurosauria</taxon>
        <taxon>Aves</taxon>
        <taxon>Neognathae</taxon>
        <taxon>Neoaves</taxon>
        <taxon>Telluraves</taxon>
        <taxon>Australaves</taxon>
        <taxon>Passeriformes</taxon>
        <taxon>Sylvioidea</taxon>
        <taxon>Zosteropidae</taxon>
        <taxon>Zosterops</taxon>
    </lineage>
</organism>
<name>A0A8D2NWZ3_ZOSLA</name>
<protein>
    <recommendedName>
        <fullName evidence="2">Biogenesis of lysosome-related organelles complex 1 subunit 1</fullName>
    </recommendedName>
    <alternativeName>
        <fullName evidence="4">Protein acetyltransferase BLOC1S1</fullName>
    </alternativeName>
</protein>
<accession>A0A8D2NWZ3</accession>
<sequence>AWPRGGGVVFPLTRSRVAGGGSREALAAMLSRLLKEHQARQSERRELQERRKGREVRTPDPNNPPRVAQAYVNQRKLDQEVKTLQVQAAQFARQTGHWIAMVENFNQALKEIGDVENWARSIELDMRTIATALEYVYKGQLQPSCS</sequence>
<comment type="catalytic activity">
    <reaction evidence="3">
        <text>L-lysyl-[protein] + acetyl-CoA = N(6)-acetyl-L-lysyl-[protein] + CoA + H(+)</text>
        <dbReference type="Rhea" id="RHEA:45948"/>
        <dbReference type="Rhea" id="RHEA-COMP:9752"/>
        <dbReference type="Rhea" id="RHEA-COMP:10731"/>
        <dbReference type="ChEBI" id="CHEBI:15378"/>
        <dbReference type="ChEBI" id="CHEBI:29969"/>
        <dbReference type="ChEBI" id="CHEBI:57287"/>
        <dbReference type="ChEBI" id="CHEBI:57288"/>
        <dbReference type="ChEBI" id="CHEBI:61930"/>
    </reaction>
    <physiologicalReaction direction="left-to-right" evidence="3">
        <dbReference type="Rhea" id="RHEA:45949"/>
    </physiologicalReaction>
</comment>
<evidence type="ECO:0000256" key="1">
    <source>
        <dbReference type="ARBA" id="ARBA00007133"/>
    </source>
</evidence>